<accession>A0ABV2KIX1</accession>
<dbReference type="InterPro" id="IPR048951">
    <property type="entry name" value="Ppx_C"/>
</dbReference>
<dbReference type="Gene3D" id="1.10.3210.10">
    <property type="entry name" value="Hypothetical protein af1432"/>
    <property type="match status" value="1"/>
</dbReference>
<dbReference type="CDD" id="cd24052">
    <property type="entry name" value="ASKHA_NBD_HpPPX-GppA-like"/>
    <property type="match status" value="1"/>
</dbReference>
<organism evidence="7 8">
    <name type="scientific">Aquamicrobium ahrensii</name>
    <dbReference type="NCBI Taxonomy" id="469551"/>
    <lineage>
        <taxon>Bacteria</taxon>
        <taxon>Pseudomonadati</taxon>
        <taxon>Pseudomonadota</taxon>
        <taxon>Alphaproteobacteria</taxon>
        <taxon>Hyphomicrobiales</taxon>
        <taxon>Phyllobacteriaceae</taxon>
        <taxon>Aquamicrobium</taxon>
    </lineage>
</organism>
<protein>
    <recommendedName>
        <fullName evidence="2">exopolyphosphatase</fullName>
        <ecNumber evidence="2">3.6.1.11</ecNumber>
    </recommendedName>
</protein>
<dbReference type="EC" id="3.6.1.11" evidence="2"/>
<dbReference type="Gene3D" id="3.30.420.40">
    <property type="match status" value="1"/>
</dbReference>
<keyword evidence="3 7" id="KW-0378">Hydrolase</keyword>
<feature type="domain" description="Exopolyphosphatase C-terminal" evidence="6">
    <location>
        <begin position="315"/>
        <end position="499"/>
    </location>
</feature>
<feature type="domain" description="Ppx/GppA phosphatase N-terminal" evidence="5">
    <location>
        <begin position="29"/>
        <end position="305"/>
    </location>
</feature>
<dbReference type="EMBL" id="JBEPMN010000001">
    <property type="protein sequence ID" value="MET3660034.1"/>
    <property type="molecule type" value="Genomic_DNA"/>
</dbReference>
<dbReference type="NCBIfam" id="TIGR03706">
    <property type="entry name" value="exo_poly_only"/>
    <property type="match status" value="1"/>
</dbReference>
<evidence type="ECO:0000313" key="8">
    <source>
        <dbReference type="Proteomes" id="UP001549143"/>
    </source>
</evidence>
<name>A0ABV2KIX1_9HYPH</name>
<dbReference type="InterPro" id="IPR050273">
    <property type="entry name" value="GppA/Ppx_hydrolase"/>
</dbReference>
<dbReference type="SUPFAM" id="SSF53067">
    <property type="entry name" value="Actin-like ATPase domain"/>
    <property type="match status" value="2"/>
</dbReference>
<evidence type="ECO:0000256" key="3">
    <source>
        <dbReference type="ARBA" id="ARBA00022801"/>
    </source>
</evidence>
<evidence type="ECO:0000313" key="7">
    <source>
        <dbReference type="EMBL" id="MET3660034.1"/>
    </source>
</evidence>
<dbReference type="InterPro" id="IPR043129">
    <property type="entry name" value="ATPase_NBD"/>
</dbReference>
<dbReference type="RefSeq" id="WP_354149946.1">
    <property type="nucleotide sequence ID" value="NZ_JBEPMN010000001.1"/>
</dbReference>
<dbReference type="SUPFAM" id="SSF109604">
    <property type="entry name" value="HD-domain/PDEase-like"/>
    <property type="match status" value="1"/>
</dbReference>
<sequence>MIPASQGRLQDRRPVSIIDIGSNSIRLVVYEGLARSPTVLFNEKMLAGLGRGIVSTGRLDPDAVTRAMEEFRRFRALSDQAGAVHMHVVATAAAREAENGPDFIHRAEEVLGTEIHVLSGRQEAYYSALGVISGFQPANGIAGDLGGGSLELVDIDGESIGDGITLPLGGLRLQDMAGNSLDLAAKIARTEVTRAGLLKAGQGRTFYAVGGTWRNLARLHMEKTGYPLDVMHHYEIDTASALPFLKQVAKGNLERIKGIEGVSKARRALLPYGAIVQKEIICAMNPARIVVSAVGVREGYLHSLLTPGEQQTDPLLSACEELARLRSRSFTHARELADWTGRAFEMFGVEETVDEARYRKAACLLADIGWRAHPEYRGTQSLNIISHASFLGVNHPGRAYLALTNLFRHEGLFSESAAEIRLLATPRYLERARILAGTLRVVYLLSAAMPGVIPQLKWDRREDGTLAIVLPSNLAGLSGERPAARVAQLGKVLGRRMALAIEGRPVVVAAK</sequence>
<comment type="caution">
    <text evidence="7">The sequence shown here is derived from an EMBL/GenBank/DDBJ whole genome shotgun (WGS) entry which is preliminary data.</text>
</comment>
<proteinExistence type="inferred from homology"/>
<dbReference type="InterPro" id="IPR022371">
    <property type="entry name" value="Exopolyphosphatase"/>
</dbReference>
<dbReference type="Proteomes" id="UP001549143">
    <property type="component" value="Unassembled WGS sequence"/>
</dbReference>
<dbReference type="GO" id="GO:0004309">
    <property type="term" value="F:exopolyphosphatase activity"/>
    <property type="evidence" value="ECO:0007669"/>
    <property type="project" value="UniProtKB-EC"/>
</dbReference>
<dbReference type="Gene3D" id="3.30.420.150">
    <property type="entry name" value="Exopolyphosphatase. Domain 2"/>
    <property type="match status" value="1"/>
</dbReference>
<evidence type="ECO:0000256" key="2">
    <source>
        <dbReference type="ARBA" id="ARBA00012451"/>
    </source>
</evidence>
<comment type="catalytic activity">
    <reaction evidence="4">
        <text>[phosphate](n) + H2O = [phosphate](n-1) + phosphate + H(+)</text>
        <dbReference type="Rhea" id="RHEA:21528"/>
        <dbReference type="Rhea" id="RHEA-COMP:9859"/>
        <dbReference type="Rhea" id="RHEA-COMP:14279"/>
        <dbReference type="ChEBI" id="CHEBI:15377"/>
        <dbReference type="ChEBI" id="CHEBI:15378"/>
        <dbReference type="ChEBI" id="CHEBI:16838"/>
        <dbReference type="ChEBI" id="CHEBI:43474"/>
        <dbReference type="EC" id="3.6.1.11"/>
    </reaction>
</comment>
<keyword evidence="8" id="KW-1185">Reference proteome</keyword>
<dbReference type="Pfam" id="PF21697">
    <property type="entry name" value="Ppx_C"/>
    <property type="match status" value="1"/>
</dbReference>
<gene>
    <name evidence="7" type="ORF">ABID44_000334</name>
</gene>
<evidence type="ECO:0000256" key="1">
    <source>
        <dbReference type="ARBA" id="ARBA00007125"/>
    </source>
</evidence>
<evidence type="ECO:0000259" key="6">
    <source>
        <dbReference type="Pfam" id="PF21697"/>
    </source>
</evidence>
<evidence type="ECO:0000256" key="4">
    <source>
        <dbReference type="ARBA" id="ARBA00047607"/>
    </source>
</evidence>
<dbReference type="PANTHER" id="PTHR30005">
    <property type="entry name" value="EXOPOLYPHOSPHATASE"/>
    <property type="match status" value="1"/>
</dbReference>
<dbReference type="GO" id="GO:0008894">
    <property type="term" value="F:guanosine-5'-triphosphate,3'-diphosphate diphosphatase activity"/>
    <property type="evidence" value="ECO:0007669"/>
    <property type="project" value="UniProtKB-EC"/>
</dbReference>
<reference evidence="7 8" key="1">
    <citation type="submission" date="2024-06" db="EMBL/GenBank/DDBJ databases">
        <title>Genomic Encyclopedia of Type Strains, Phase IV (KMG-IV): sequencing the most valuable type-strain genomes for metagenomic binning, comparative biology and taxonomic classification.</title>
        <authorList>
            <person name="Goeker M."/>
        </authorList>
    </citation>
    <scope>NUCLEOTIDE SEQUENCE [LARGE SCALE GENOMIC DNA]</scope>
    <source>
        <strain evidence="7 8">DSM 19730</strain>
    </source>
</reference>
<comment type="similarity">
    <text evidence="1">Belongs to the GppA/Ppx family.</text>
</comment>
<dbReference type="Pfam" id="PF02541">
    <property type="entry name" value="Ppx-GppA"/>
    <property type="match status" value="1"/>
</dbReference>
<evidence type="ECO:0000259" key="5">
    <source>
        <dbReference type="Pfam" id="PF02541"/>
    </source>
</evidence>
<dbReference type="PANTHER" id="PTHR30005:SF0">
    <property type="entry name" value="RETROGRADE REGULATION PROTEIN 2"/>
    <property type="match status" value="1"/>
</dbReference>
<dbReference type="InterPro" id="IPR003695">
    <property type="entry name" value="Ppx_GppA_N"/>
</dbReference>